<name>A0A1M4TG03_9BACT</name>
<feature type="domain" description="PRC-barrel" evidence="1">
    <location>
        <begin position="23"/>
        <end position="99"/>
    </location>
</feature>
<dbReference type="Pfam" id="PF05239">
    <property type="entry name" value="PRC"/>
    <property type="match status" value="1"/>
</dbReference>
<organism evidence="3 4">
    <name type="scientific">Cnuella takakiae</name>
    <dbReference type="NCBI Taxonomy" id="1302690"/>
    <lineage>
        <taxon>Bacteria</taxon>
        <taxon>Pseudomonadati</taxon>
        <taxon>Bacteroidota</taxon>
        <taxon>Chitinophagia</taxon>
        <taxon>Chitinophagales</taxon>
        <taxon>Chitinophagaceae</taxon>
        <taxon>Cnuella</taxon>
    </lineage>
</organism>
<evidence type="ECO:0000259" key="2">
    <source>
        <dbReference type="Pfam" id="PF09557"/>
    </source>
</evidence>
<feature type="domain" description="DUF2382" evidence="2">
    <location>
        <begin position="177"/>
        <end position="283"/>
    </location>
</feature>
<dbReference type="GO" id="GO:0030077">
    <property type="term" value="C:plasma membrane light-harvesting complex"/>
    <property type="evidence" value="ECO:0007669"/>
    <property type="project" value="InterPro"/>
</dbReference>
<dbReference type="GO" id="GO:0019684">
    <property type="term" value="P:photosynthesis, light reaction"/>
    <property type="evidence" value="ECO:0007669"/>
    <property type="project" value="InterPro"/>
</dbReference>
<sequence length="301" mass="33921">MANHNEGNRLQKLKGSDFEVRDGYTDIRGWDVKDNSGRTIGEVEELLFDPTSRKVRYMVVELDDNELGLDEEKEVLIPIGVAQLHEKDDDVIIPNITAEQLNSLPAYDEDNFSADHEHSIRNVFAGVGGMGLAGAAAATSAVPVGGTTGNDFYEHDHYNEDNLYRNRRQATDSDAIPVIREDLEVGKREVETGGVRVRTQIVEEEAVEHVNLREEHVQVERVPVDRAATESDIREENIELTERAEVPVVNKEARVVEEISLSKEVTERDETIHDTLRNTEVDVDKIEGNDRLRRDDDTGRI</sequence>
<dbReference type="EMBL" id="FQUO01000001">
    <property type="protein sequence ID" value="SHE43459.1"/>
    <property type="molecule type" value="Genomic_DNA"/>
</dbReference>
<keyword evidence="4" id="KW-1185">Reference proteome</keyword>
<reference evidence="3 4" key="1">
    <citation type="submission" date="2016-11" db="EMBL/GenBank/DDBJ databases">
        <authorList>
            <person name="Jaros S."/>
            <person name="Januszkiewicz K."/>
            <person name="Wedrychowicz H."/>
        </authorList>
    </citation>
    <scope>NUCLEOTIDE SEQUENCE [LARGE SCALE GENOMIC DNA]</scope>
    <source>
        <strain evidence="3 4">DSM 26897</strain>
    </source>
</reference>
<dbReference type="InterPro" id="IPR027275">
    <property type="entry name" value="PRC-brl_dom"/>
</dbReference>
<dbReference type="AlphaFoldDB" id="A0A1M4TG03"/>
<accession>A0A1M4TG03</accession>
<evidence type="ECO:0000313" key="3">
    <source>
        <dbReference type="EMBL" id="SHE43459.1"/>
    </source>
</evidence>
<dbReference type="Gene3D" id="3.90.50.10">
    <property type="entry name" value="Photosynthetic Reaction Center, subunit H, domain 2"/>
    <property type="match status" value="1"/>
</dbReference>
<dbReference type="Proteomes" id="UP000184368">
    <property type="component" value="Unassembled WGS sequence"/>
</dbReference>
<evidence type="ECO:0000313" key="4">
    <source>
        <dbReference type="Proteomes" id="UP000184368"/>
    </source>
</evidence>
<dbReference type="InterPro" id="IPR011033">
    <property type="entry name" value="PRC_barrel-like_sf"/>
</dbReference>
<evidence type="ECO:0000259" key="1">
    <source>
        <dbReference type="Pfam" id="PF05239"/>
    </source>
</evidence>
<dbReference type="OrthoDB" id="581516at2"/>
<dbReference type="Pfam" id="PF09557">
    <property type="entry name" value="DUF2382"/>
    <property type="match status" value="1"/>
</dbReference>
<protein>
    <submittedName>
        <fullName evidence="3">Conserved domain-containing protein</fullName>
    </submittedName>
</protein>
<gene>
    <name evidence="3" type="ORF">SAMN05444008_101404</name>
</gene>
<dbReference type="STRING" id="1302690.BUE76_01580"/>
<dbReference type="RefSeq" id="WP_073039398.1">
    <property type="nucleotide sequence ID" value="NZ_FQUO01000001.1"/>
</dbReference>
<dbReference type="InterPro" id="IPR019060">
    <property type="entry name" value="DUF2382"/>
</dbReference>
<dbReference type="InterPro" id="IPR014747">
    <property type="entry name" value="Bac_photo_RC_H_C"/>
</dbReference>
<proteinExistence type="predicted"/>
<dbReference type="SUPFAM" id="SSF50346">
    <property type="entry name" value="PRC-barrel domain"/>
    <property type="match status" value="1"/>
</dbReference>